<evidence type="ECO:0000313" key="20">
    <source>
        <dbReference type="EMBL" id="VFK55746.1"/>
    </source>
</evidence>
<dbReference type="EMBL" id="CAADFY010000073">
    <property type="protein sequence ID" value="VFK55746.1"/>
    <property type="molecule type" value="Genomic_DNA"/>
</dbReference>
<comment type="catalytic activity">
    <reaction evidence="16 18">
        <text>[protein]-dithiol + NAD(+) = [protein]-disulfide + NADH + H(+)</text>
        <dbReference type="Rhea" id="RHEA:18749"/>
        <dbReference type="Rhea" id="RHEA-COMP:10593"/>
        <dbReference type="Rhea" id="RHEA-COMP:10594"/>
        <dbReference type="ChEBI" id="CHEBI:15378"/>
        <dbReference type="ChEBI" id="CHEBI:29950"/>
        <dbReference type="ChEBI" id="CHEBI:50058"/>
        <dbReference type="ChEBI" id="CHEBI:57540"/>
        <dbReference type="ChEBI" id="CHEBI:57945"/>
        <dbReference type="EC" id="1.8.1.8"/>
    </reaction>
</comment>
<dbReference type="InterPro" id="IPR022910">
    <property type="entry name" value="Thiol_diS_interchange_DbsD"/>
</dbReference>
<dbReference type="AlphaFoldDB" id="A0A450ZPS4"/>
<evidence type="ECO:0000313" key="21">
    <source>
        <dbReference type="EMBL" id="VFK65489.1"/>
    </source>
</evidence>
<feature type="transmembrane region" description="Helical" evidence="18">
    <location>
        <begin position="460"/>
        <end position="481"/>
    </location>
</feature>
<dbReference type="NCBIfam" id="NF001419">
    <property type="entry name" value="PRK00293.1"/>
    <property type="match status" value="1"/>
</dbReference>
<evidence type="ECO:0000256" key="17">
    <source>
        <dbReference type="ARBA" id="ARBA00047804"/>
    </source>
</evidence>
<comment type="catalytic activity">
    <reaction evidence="17 18">
        <text>[protein]-dithiol + NADP(+) = [protein]-disulfide + NADPH + H(+)</text>
        <dbReference type="Rhea" id="RHEA:18753"/>
        <dbReference type="Rhea" id="RHEA-COMP:10593"/>
        <dbReference type="Rhea" id="RHEA-COMP:10594"/>
        <dbReference type="ChEBI" id="CHEBI:15378"/>
        <dbReference type="ChEBI" id="CHEBI:29950"/>
        <dbReference type="ChEBI" id="CHEBI:50058"/>
        <dbReference type="ChEBI" id="CHEBI:57783"/>
        <dbReference type="ChEBI" id="CHEBI:58349"/>
        <dbReference type="EC" id="1.8.1.8"/>
    </reaction>
</comment>
<dbReference type="Gene3D" id="2.60.40.1250">
    <property type="entry name" value="Thiol:disulfide interchange protein DsbD, N-terminal domain"/>
    <property type="match status" value="1"/>
</dbReference>
<evidence type="ECO:0000256" key="18">
    <source>
        <dbReference type="HAMAP-Rule" id="MF_00399"/>
    </source>
</evidence>
<evidence type="ECO:0000256" key="5">
    <source>
        <dbReference type="ARBA" id="ARBA00022519"/>
    </source>
</evidence>
<evidence type="ECO:0000256" key="16">
    <source>
        <dbReference type="ARBA" id="ARBA00047388"/>
    </source>
</evidence>
<organism evidence="20">
    <name type="scientific">Candidatus Kentrum sp. TUN</name>
    <dbReference type="NCBI Taxonomy" id="2126343"/>
    <lineage>
        <taxon>Bacteria</taxon>
        <taxon>Pseudomonadati</taxon>
        <taxon>Pseudomonadota</taxon>
        <taxon>Gammaproteobacteria</taxon>
        <taxon>Candidatus Kentrum</taxon>
    </lineage>
</organism>
<evidence type="ECO:0000256" key="10">
    <source>
        <dbReference type="ARBA" id="ARBA00022989"/>
    </source>
</evidence>
<dbReference type="InterPro" id="IPR035671">
    <property type="entry name" value="DsbD_gamma"/>
</dbReference>
<keyword evidence="4 18" id="KW-1003">Cell membrane</keyword>
<evidence type="ECO:0000256" key="4">
    <source>
        <dbReference type="ARBA" id="ARBA00022475"/>
    </source>
</evidence>
<dbReference type="GO" id="GO:0045454">
    <property type="term" value="P:cell redox homeostasis"/>
    <property type="evidence" value="ECO:0007669"/>
    <property type="project" value="TreeGrafter"/>
</dbReference>
<dbReference type="InterPro" id="IPR028250">
    <property type="entry name" value="DsbDN"/>
</dbReference>
<feature type="disulfide bond" description="Redox-active" evidence="18">
    <location>
        <begin position="176"/>
        <end position="182"/>
    </location>
</feature>
<keyword evidence="12 18" id="KW-0520">NAD</keyword>
<keyword evidence="13 18" id="KW-0472">Membrane</keyword>
<feature type="signal peptide" evidence="18">
    <location>
        <begin position="1"/>
        <end position="21"/>
    </location>
</feature>
<keyword evidence="10 18" id="KW-1133">Transmembrane helix</keyword>
<comment type="subcellular location">
    <subcellularLocation>
        <location evidence="1 18">Cell inner membrane</location>
        <topology evidence="1 18">Multi-pass membrane protein</topology>
    </subcellularLocation>
</comment>
<keyword evidence="3 18" id="KW-0813">Transport</keyword>
<name>A0A450ZPS4_9GAMM</name>
<feature type="domain" description="Thioredoxin" evidence="19">
    <location>
        <begin position="509"/>
        <end position="656"/>
    </location>
</feature>
<feature type="transmembrane region" description="Helical" evidence="18">
    <location>
        <begin position="401"/>
        <end position="424"/>
    </location>
</feature>
<feature type="transmembrane region" description="Helical" evidence="18">
    <location>
        <begin position="359"/>
        <end position="389"/>
    </location>
</feature>
<gene>
    <name evidence="18" type="primary">dsbD</name>
    <name evidence="21" type="ORF">BECKTUN1418E_GA0071001_11085</name>
    <name evidence="20" type="ORF">BECKTUN1418F_GA0071002_107310</name>
</gene>
<evidence type="ECO:0000256" key="13">
    <source>
        <dbReference type="ARBA" id="ARBA00023136"/>
    </source>
</evidence>
<dbReference type="Pfam" id="PF02683">
    <property type="entry name" value="DsbD_TM"/>
    <property type="match status" value="1"/>
</dbReference>
<dbReference type="EC" id="1.8.1.8" evidence="18"/>
<dbReference type="InterPro" id="IPR003834">
    <property type="entry name" value="Cyt_c_assmbl_TM_dom"/>
</dbReference>
<dbReference type="HAMAP" id="MF_00399">
    <property type="entry name" value="DbsD"/>
    <property type="match status" value="1"/>
</dbReference>
<evidence type="ECO:0000256" key="14">
    <source>
        <dbReference type="ARBA" id="ARBA00023157"/>
    </source>
</evidence>
<dbReference type="InterPro" id="IPR036929">
    <property type="entry name" value="DsbDN_sf"/>
</dbReference>
<keyword evidence="7 18" id="KW-0732">Signal</keyword>
<dbReference type="Gene3D" id="3.40.30.10">
    <property type="entry name" value="Glutaredoxin"/>
    <property type="match status" value="1"/>
</dbReference>
<sequence precursor="true">MGLLYLFTICLLGMLSASVSAELSRSSDTSSTNPLSALLSRKASSGSFLGGDLLPPDQAFPPPYLEVRDADTLVVRWQVAKGYYLYRDKFRFRIEGSQGVELGLPDIPRGVFIEEEEDSGPIEVYFHEVRVTLPIIHHTSDGRFQEETASLPRGIPATGAAEETTGPQLIVEYQGCAEAGLCYPPFTKTLPVGFPISDHGITANSAATGIVPATKKAKTETAPEQRLAYAILGDGLWVILPIFFGFGLLLGFTPCVFPMVPILTGIIVGQGKDITTYRAFSLSVVYVLAMAITYTVAGVIAGLSGYNLQAAFQNPWIITAFSAIFVLLAISMFGFFEIRMPAVWQTRLTMYSNLQKGGTFVGVGAMGFLSALIVGPCIAPPLAGALIAIGTTGDPLRGGLVLFLLSLGMGTPLIVMGASAGRWLPKAGPWMNATKNIFGVLLLAVAIYFLERILPGQVTLLLWAVLSILIGVYLSVGKASGSRNKGWRRFRKGMGIVTMVYGIILVASAGIGGDNPLAPLEKFVAGEPKGHATFFQRVKTPQELQTKLETLGAEDGGGKRIAMLDYYADWCIECKKMEARTFSDPGVRQELANILLLQADVTANDAQDRAMLQMFGLYGPPTILFFGHDKKEYSAYRVQGFMGAKAFREYVQSVRNAIP</sequence>
<keyword evidence="9 18" id="KW-0249">Electron transport</keyword>
<keyword evidence="8 18" id="KW-0201">Cytochrome c-type biogenesis</keyword>
<dbReference type="CDD" id="cd02953">
    <property type="entry name" value="DsbDgamma"/>
    <property type="match status" value="1"/>
</dbReference>
<evidence type="ECO:0000256" key="7">
    <source>
        <dbReference type="ARBA" id="ARBA00022729"/>
    </source>
</evidence>
<accession>A0A450ZPS4</accession>
<dbReference type="PROSITE" id="PS51352">
    <property type="entry name" value="THIOREDOXIN_2"/>
    <property type="match status" value="1"/>
</dbReference>
<feature type="transmembrane region" description="Helical" evidence="18">
    <location>
        <begin position="235"/>
        <end position="268"/>
    </location>
</feature>
<dbReference type="EMBL" id="CAADFV010000108">
    <property type="protein sequence ID" value="VFK65489.1"/>
    <property type="molecule type" value="Genomic_DNA"/>
</dbReference>
<dbReference type="PANTHER" id="PTHR32234">
    <property type="entry name" value="THIOL:DISULFIDE INTERCHANGE PROTEIN DSBD"/>
    <property type="match status" value="1"/>
</dbReference>
<dbReference type="Pfam" id="PF11412">
    <property type="entry name" value="DsbD_N"/>
    <property type="match status" value="1"/>
</dbReference>
<dbReference type="SUPFAM" id="SSF52833">
    <property type="entry name" value="Thioredoxin-like"/>
    <property type="match status" value="1"/>
</dbReference>
<dbReference type="GO" id="GO:0009055">
    <property type="term" value="F:electron transfer activity"/>
    <property type="evidence" value="ECO:0007669"/>
    <property type="project" value="UniProtKB-UniRule"/>
</dbReference>
<dbReference type="GO" id="GO:0047134">
    <property type="term" value="F:protein-disulfide reductase [NAD(P)H] activity"/>
    <property type="evidence" value="ECO:0007669"/>
    <property type="project" value="UniProtKB-UniRule"/>
</dbReference>
<feature type="transmembrane region" description="Helical" evidence="18">
    <location>
        <begin position="316"/>
        <end position="338"/>
    </location>
</feature>
<feature type="transmembrane region" description="Helical" evidence="18">
    <location>
        <begin position="493"/>
        <end position="513"/>
    </location>
</feature>
<evidence type="ECO:0000256" key="1">
    <source>
        <dbReference type="ARBA" id="ARBA00004429"/>
    </source>
</evidence>
<keyword evidence="15 18" id="KW-0676">Redox-active center</keyword>
<protein>
    <recommendedName>
        <fullName evidence="18">Thiol:disulfide interchange protein DsbD</fullName>
        <ecNumber evidence="18">1.8.1.8</ecNumber>
    </recommendedName>
    <alternativeName>
        <fullName evidence="18">Protein-disulfide reductase</fullName>
        <shortName evidence="18">Disulfide reductase</shortName>
    </alternativeName>
</protein>
<evidence type="ECO:0000256" key="11">
    <source>
        <dbReference type="ARBA" id="ARBA00023002"/>
    </source>
</evidence>
<feature type="transmembrane region" description="Helical" evidence="18">
    <location>
        <begin position="436"/>
        <end position="454"/>
    </location>
</feature>
<dbReference type="GO" id="GO:0005886">
    <property type="term" value="C:plasma membrane"/>
    <property type="evidence" value="ECO:0007669"/>
    <property type="project" value="UniProtKB-SubCell"/>
</dbReference>
<dbReference type="Pfam" id="PF13899">
    <property type="entry name" value="Thioredoxin_7"/>
    <property type="match status" value="1"/>
</dbReference>
<evidence type="ECO:0000256" key="3">
    <source>
        <dbReference type="ARBA" id="ARBA00022448"/>
    </source>
</evidence>
<evidence type="ECO:0000256" key="15">
    <source>
        <dbReference type="ARBA" id="ARBA00023284"/>
    </source>
</evidence>
<feature type="disulfide bond" description="Redox-active" evidence="18">
    <location>
        <begin position="571"/>
        <end position="574"/>
    </location>
</feature>
<dbReference type="InterPro" id="IPR036249">
    <property type="entry name" value="Thioredoxin-like_sf"/>
</dbReference>
<reference evidence="20" key="1">
    <citation type="submission" date="2019-02" db="EMBL/GenBank/DDBJ databases">
        <authorList>
            <person name="Gruber-Vodicka R. H."/>
            <person name="Seah K. B. B."/>
        </authorList>
    </citation>
    <scope>NUCLEOTIDE SEQUENCE</scope>
    <source>
        <strain evidence="21">BECK_BY2</strain>
        <strain evidence="20">BECK_BY3</strain>
    </source>
</reference>
<keyword evidence="11 18" id="KW-0560">Oxidoreductase</keyword>
<dbReference type="GO" id="GO:0017004">
    <property type="term" value="P:cytochrome complex assembly"/>
    <property type="evidence" value="ECO:0007669"/>
    <property type="project" value="UniProtKB-UniRule"/>
</dbReference>
<keyword evidence="6 18" id="KW-0812">Transmembrane</keyword>
<evidence type="ECO:0000256" key="2">
    <source>
        <dbReference type="ARBA" id="ARBA00007241"/>
    </source>
</evidence>
<dbReference type="InterPro" id="IPR013766">
    <property type="entry name" value="Thioredoxin_domain"/>
</dbReference>
<dbReference type="SUPFAM" id="SSF74863">
    <property type="entry name" value="Thiol:disulfide interchange protein DsbD, N-terminal domain (DsbD-alpha)"/>
    <property type="match status" value="1"/>
</dbReference>
<comment type="similarity">
    <text evidence="2 18">Belongs to the thioredoxin family. DsbD subfamily.</text>
</comment>
<keyword evidence="14 18" id="KW-1015">Disulfide bond</keyword>
<evidence type="ECO:0000256" key="12">
    <source>
        <dbReference type="ARBA" id="ARBA00023027"/>
    </source>
</evidence>
<evidence type="ECO:0000256" key="6">
    <source>
        <dbReference type="ARBA" id="ARBA00022692"/>
    </source>
</evidence>
<dbReference type="PANTHER" id="PTHR32234:SF0">
    <property type="entry name" value="THIOL:DISULFIDE INTERCHANGE PROTEIN DSBD"/>
    <property type="match status" value="1"/>
</dbReference>
<evidence type="ECO:0000256" key="9">
    <source>
        <dbReference type="ARBA" id="ARBA00022982"/>
    </source>
</evidence>
<evidence type="ECO:0000259" key="19">
    <source>
        <dbReference type="PROSITE" id="PS51352"/>
    </source>
</evidence>
<evidence type="ECO:0000256" key="8">
    <source>
        <dbReference type="ARBA" id="ARBA00022748"/>
    </source>
</evidence>
<keyword evidence="5 18" id="KW-0997">Cell inner membrane</keyword>
<feature type="disulfide bond" description="Redox-active" evidence="18">
    <location>
        <begin position="255"/>
        <end position="377"/>
    </location>
</feature>
<comment type="function">
    <text evidence="18">Required to facilitate the formation of correct disulfide bonds in some periplasmic proteins and for the assembly of the periplasmic c-type cytochromes. Acts by transferring electrons from cytoplasmic thioredoxin to the periplasm. This transfer involves a cascade of disulfide bond formation and reduction steps.</text>
</comment>
<proteinExistence type="inferred from homology"/>
<feature type="chain" id="PRO_5034663025" description="Thiol:disulfide interchange protein DsbD" evidence="18">
    <location>
        <begin position="22"/>
        <end position="659"/>
    </location>
</feature>
<feature type="transmembrane region" description="Helical" evidence="18">
    <location>
        <begin position="280"/>
        <end position="304"/>
    </location>
</feature>